<reference evidence="1 2" key="1">
    <citation type="journal article" date="2021" name="BMC Biol.">
        <title>Horizontally acquired antibacterial genes associated with adaptive radiation of ladybird beetles.</title>
        <authorList>
            <person name="Li H.S."/>
            <person name="Tang X.F."/>
            <person name="Huang Y.H."/>
            <person name="Xu Z.Y."/>
            <person name="Chen M.L."/>
            <person name="Du X.Y."/>
            <person name="Qiu B.Y."/>
            <person name="Chen P.T."/>
            <person name="Zhang W."/>
            <person name="Slipinski A."/>
            <person name="Escalona H.E."/>
            <person name="Waterhouse R.M."/>
            <person name="Zwick A."/>
            <person name="Pang H."/>
        </authorList>
    </citation>
    <scope>NUCLEOTIDE SEQUENCE [LARGE SCALE GENOMIC DNA]</scope>
    <source>
        <strain evidence="1">SYSU2018</strain>
    </source>
</reference>
<proteinExistence type="predicted"/>
<feature type="non-terminal residue" evidence="1">
    <location>
        <position position="1"/>
    </location>
</feature>
<evidence type="ECO:0000313" key="1">
    <source>
        <dbReference type="EMBL" id="KAL3283037.1"/>
    </source>
</evidence>
<sequence>IIASKEEIVNSVNEIISSKDERCCEEIVTRNNSGKTQEGPATKLEIQNEIDPSTLGVEVTKVKHTRNGGVAISCTNKEDVKNISENIKEQLGEDYEIQIPIRKNRKIRIRNLKRTLNRHKK</sequence>
<evidence type="ECO:0000313" key="2">
    <source>
        <dbReference type="Proteomes" id="UP001516400"/>
    </source>
</evidence>
<keyword evidence="2" id="KW-1185">Reference proteome</keyword>
<dbReference type="EMBL" id="JABFTP020000144">
    <property type="protein sequence ID" value="KAL3283037.1"/>
    <property type="molecule type" value="Genomic_DNA"/>
</dbReference>
<accession>A0ABD2NWS9</accession>
<dbReference type="AlphaFoldDB" id="A0ABD2NWS9"/>
<gene>
    <name evidence="1" type="ORF">HHI36_006195</name>
</gene>
<comment type="caution">
    <text evidence="1">The sequence shown here is derived from an EMBL/GenBank/DDBJ whole genome shotgun (WGS) entry which is preliminary data.</text>
</comment>
<organism evidence="1 2">
    <name type="scientific">Cryptolaemus montrouzieri</name>
    <dbReference type="NCBI Taxonomy" id="559131"/>
    <lineage>
        <taxon>Eukaryota</taxon>
        <taxon>Metazoa</taxon>
        <taxon>Ecdysozoa</taxon>
        <taxon>Arthropoda</taxon>
        <taxon>Hexapoda</taxon>
        <taxon>Insecta</taxon>
        <taxon>Pterygota</taxon>
        <taxon>Neoptera</taxon>
        <taxon>Endopterygota</taxon>
        <taxon>Coleoptera</taxon>
        <taxon>Polyphaga</taxon>
        <taxon>Cucujiformia</taxon>
        <taxon>Coccinelloidea</taxon>
        <taxon>Coccinellidae</taxon>
        <taxon>Scymninae</taxon>
        <taxon>Scymnini</taxon>
        <taxon>Cryptolaemus</taxon>
    </lineage>
</organism>
<protein>
    <submittedName>
        <fullName evidence="1">Uncharacterized protein</fullName>
    </submittedName>
</protein>
<name>A0ABD2NWS9_9CUCU</name>
<dbReference type="Proteomes" id="UP001516400">
    <property type="component" value="Unassembled WGS sequence"/>
</dbReference>